<dbReference type="SUPFAM" id="SSF51735">
    <property type="entry name" value="NAD(P)-binding Rossmann-fold domains"/>
    <property type="match status" value="1"/>
</dbReference>
<evidence type="ECO:0000256" key="1">
    <source>
        <dbReference type="ARBA" id="ARBA00022857"/>
    </source>
</evidence>
<sequence length="294" mass="32805">MMQGSFRNLEGMLEIENSEESCLHLEYGRGVFQQGECGDDGRELLYRCGLCSIRSKVNCNKRDVGFITGLPGASEKLKIFIADLREPESFNAAIEGCKGVFHVACTMDSGNKEPVEDKVVDTSSACAAVMLNDKGVDMMDESFRTDLDFVRENLDPSLHSYVVSNTLIEGTALEFGAEHGLKVATLIPTYVVGPFICPKLPETLYSPLGLVLDLNPKNWFFKRDFDRKKRVAGPPKNYDKNVGVKGFQGWGRWYSSVDPGMPSSHVQSNFYIVIFTIASSCAQFWNEWGLMNFQ</sequence>
<dbReference type="EMBL" id="JBBPBN010000021">
    <property type="protein sequence ID" value="KAK9015893.1"/>
    <property type="molecule type" value="Genomic_DNA"/>
</dbReference>
<dbReference type="PANTHER" id="PTHR10366:SF563">
    <property type="entry name" value="CINNAMOYL-COA REDUCTASE 16"/>
    <property type="match status" value="1"/>
</dbReference>
<gene>
    <name evidence="3" type="ORF">V6N11_006983</name>
</gene>
<reference evidence="3 4" key="1">
    <citation type="journal article" date="2024" name="G3 (Bethesda)">
        <title>Genome assembly of Hibiscus sabdariffa L. provides insights into metabolisms of medicinal natural products.</title>
        <authorList>
            <person name="Kim T."/>
        </authorList>
    </citation>
    <scope>NUCLEOTIDE SEQUENCE [LARGE SCALE GENOMIC DNA]</scope>
    <source>
        <strain evidence="3">TK-2024</strain>
        <tissue evidence="3">Old leaves</tissue>
    </source>
</reference>
<protein>
    <recommendedName>
        <fullName evidence="5">3-beta hydroxysteroid dehydrogenase/isomerase domain-containing protein</fullName>
    </recommendedName>
</protein>
<accession>A0ABR2RSW8</accession>
<name>A0ABR2RSW8_9ROSI</name>
<keyword evidence="2" id="KW-0560">Oxidoreductase</keyword>
<comment type="caution">
    <text evidence="3">The sequence shown here is derived from an EMBL/GenBank/DDBJ whole genome shotgun (WGS) entry which is preliminary data.</text>
</comment>
<dbReference type="Proteomes" id="UP001396334">
    <property type="component" value="Unassembled WGS sequence"/>
</dbReference>
<evidence type="ECO:0000313" key="4">
    <source>
        <dbReference type="Proteomes" id="UP001396334"/>
    </source>
</evidence>
<evidence type="ECO:0000313" key="3">
    <source>
        <dbReference type="EMBL" id="KAK9015893.1"/>
    </source>
</evidence>
<evidence type="ECO:0000256" key="2">
    <source>
        <dbReference type="ARBA" id="ARBA00023002"/>
    </source>
</evidence>
<proteinExistence type="predicted"/>
<evidence type="ECO:0008006" key="5">
    <source>
        <dbReference type="Google" id="ProtNLM"/>
    </source>
</evidence>
<organism evidence="3 4">
    <name type="scientific">Hibiscus sabdariffa</name>
    <name type="common">roselle</name>
    <dbReference type="NCBI Taxonomy" id="183260"/>
    <lineage>
        <taxon>Eukaryota</taxon>
        <taxon>Viridiplantae</taxon>
        <taxon>Streptophyta</taxon>
        <taxon>Embryophyta</taxon>
        <taxon>Tracheophyta</taxon>
        <taxon>Spermatophyta</taxon>
        <taxon>Magnoliopsida</taxon>
        <taxon>eudicotyledons</taxon>
        <taxon>Gunneridae</taxon>
        <taxon>Pentapetalae</taxon>
        <taxon>rosids</taxon>
        <taxon>malvids</taxon>
        <taxon>Malvales</taxon>
        <taxon>Malvaceae</taxon>
        <taxon>Malvoideae</taxon>
        <taxon>Hibiscus</taxon>
    </lineage>
</organism>
<dbReference type="InterPro" id="IPR036291">
    <property type="entry name" value="NAD(P)-bd_dom_sf"/>
</dbReference>
<dbReference type="PANTHER" id="PTHR10366">
    <property type="entry name" value="NAD DEPENDENT EPIMERASE/DEHYDRATASE"/>
    <property type="match status" value="1"/>
</dbReference>
<keyword evidence="4" id="KW-1185">Reference proteome</keyword>
<dbReference type="InterPro" id="IPR050425">
    <property type="entry name" value="NAD(P)_dehydrat-like"/>
</dbReference>
<keyword evidence="1" id="KW-0521">NADP</keyword>
<dbReference type="Gene3D" id="3.40.50.720">
    <property type="entry name" value="NAD(P)-binding Rossmann-like Domain"/>
    <property type="match status" value="2"/>
</dbReference>